<accession>A0A2N7PHW7</accession>
<dbReference type="Proteomes" id="UP000235731">
    <property type="component" value="Unassembled WGS sequence"/>
</dbReference>
<organism evidence="3 4">
    <name type="scientific">Caldimicrobium thiodismutans</name>
    <dbReference type="NCBI Taxonomy" id="1653476"/>
    <lineage>
        <taxon>Bacteria</taxon>
        <taxon>Pseudomonadati</taxon>
        <taxon>Thermodesulfobacteriota</taxon>
        <taxon>Thermodesulfobacteria</taxon>
        <taxon>Thermodesulfobacteriales</taxon>
        <taxon>Thermodesulfobacteriaceae</taxon>
        <taxon>Caldimicrobium</taxon>
    </lineage>
</organism>
<dbReference type="SUPFAM" id="SSF52788">
    <property type="entry name" value="Phosphotyrosine protein phosphatases I"/>
    <property type="match status" value="1"/>
</dbReference>
<dbReference type="PANTHER" id="PTHR43428:SF1">
    <property type="entry name" value="ARSENATE REDUCTASE"/>
    <property type="match status" value="1"/>
</dbReference>
<dbReference type="PANTHER" id="PTHR43428">
    <property type="entry name" value="ARSENATE REDUCTASE"/>
    <property type="match status" value="1"/>
</dbReference>
<name>A0A2N7PHW7_9BACT</name>
<evidence type="ECO:0000313" key="3">
    <source>
        <dbReference type="EMBL" id="PMP60631.1"/>
    </source>
</evidence>
<dbReference type="Pfam" id="PF01451">
    <property type="entry name" value="LMWPc"/>
    <property type="match status" value="1"/>
</dbReference>
<gene>
    <name evidence="3" type="ORF">C0197_06670</name>
</gene>
<dbReference type="AlphaFoldDB" id="A0A2N7PHW7"/>
<comment type="caution">
    <text evidence="3">The sequence shown here is derived from an EMBL/GenBank/DDBJ whole genome shotgun (WGS) entry which is preliminary data.</text>
</comment>
<sequence length="138" mass="15922">MKLAFICTGNSARSQMAEAYAEYFLNLYKKNVKVYSAGANPEKEINPLVIKIMKEEGIDLSNKRPKGLEEIPLRELDLIITLCDQAEKTCPFIPGIKRIHWSLPDPAKLKGEEEEVLFYLRKIREEIKTRVKELIENL</sequence>
<protein>
    <submittedName>
        <fullName evidence="3">Arsenate reductase ArsC</fullName>
    </submittedName>
</protein>
<dbReference type="SMART" id="SM00226">
    <property type="entry name" value="LMWPc"/>
    <property type="match status" value="1"/>
</dbReference>
<feature type="domain" description="Phosphotyrosine protein phosphatase I" evidence="2">
    <location>
        <begin position="1"/>
        <end position="137"/>
    </location>
</feature>
<dbReference type="InterPro" id="IPR036196">
    <property type="entry name" value="Ptyr_pPase_sf"/>
</dbReference>
<reference evidence="3 4" key="1">
    <citation type="submission" date="2018-01" db="EMBL/GenBank/DDBJ databases">
        <title>Metagenomic assembled genomes from two thermal pools in the Uzon Caldera, Kamchatka, Russia.</title>
        <authorList>
            <person name="Wilkins L."/>
            <person name="Ettinger C."/>
        </authorList>
    </citation>
    <scope>NUCLEOTIDE SEQUENCE [LARGE SCALE GENOMIC DNA]</scope>
    <source>
        <strain evidence="3">ZAV-15</strain>
    </source>
</reference>
<evidence type="ECO:0000256" key="1">
    <source>
        <dbReference type="ARBA" id="ARBA00022849"/>
    </source>
</evidence>
<proteinExistence type="predicted"/>
<keyword evidence="1" id="KW-0059">Arsenical resistance</keyword>
<evidence type="ECO:0000259" key="2">
    <source>
        <dbReference type="SMART" id="SM00226"/>
    </source>
</evidence>
<dbReference type="Gene3D" id="3.40.50.2300">
    <property type="match status" value="1"/>
</dbReference>
<dbReference type="CDD" id="cd16345">
    <property type="entry name" value="LMWP_ArsC"/>
    <property type="match status" value="1"/>
</dbReference>
<dbReference type="GO" id="GO:0046685">
    <property type="term" value="P:response to arsenic-containing substance"/>
    <property type="evidence" value="ECO:0007669"/>
    <property type="project" value="UniProtKB-KW"/>
</dbReference>
<dbReference type="InterPro" id="IPR023485">
    <property type="entry name" value="Ptyr_pPase"/>
</dbReference>
<evidence type="ECO:0000313" key="4">
    <source>
        <dbReference type="Proteomes" id="UP000235731"/>
    </source>
</evidence>
<dbReference type="EMBL" id="PNIE01000102">
    <property type="protein sequence ID" value="PMP60631.1"/>
    <property type="molecule type" value="Genomic_DNA"/>
</dbReference>